<reference evidence="2" key="1">
    <citation type="journal article" date="2021" name="Proc. Natl. Acad. Sci. U.S.A.">
        <title>Three genomes in the algal genus Volvox reveal the fate of a haploid sex-determining region after a transition to homothallism.</title>
        <authorList>
            <person name="Yamamoto K."/>
            <person name="Hamaji T."/>
            <person name="Kawai-Toyooka H."/>
            <person name="Matsuzaki R."/>
            <person name="Takahashi F."/>
            <person name="Nishimura Y."/>
            <person name="Kawachi M."/>
            <person name="Noguchi H."/>
            <person name="Minakuchi Y."/>
            <person name="Umen J.G."/>
            <person name="Toyoda A."/>
            <person name="Nozaki H."/>
        </authorList>
    </citation>
    <scope>NUCLEOTIDE SEQUENCE</scope>
    <source>
        <strain evidence="2">NIES-3780</strain>
    </source>
</reference>
<dbReference type="EMBL" id="BNCO01000004">
    <property type="protein sequence ID" value="GIL47730.1"/>
    <property type="molecule type" value="Genomic_DNA"/>
</dbReference>
<evidence type="ECO:0000256" key="1">
    <source>
        <dbReference type="SAM" id="MobiDB-lite"/>
    </source>
</evidence>
<dbReference type="Proteomes" id="UP000747399">
    <property type="component" value="Unassembled WGS sequence"/>
</dbReference>
<feature type="region of interest" description="Disordered" evidence="1">
    <location>
        <begin position="1"/>
        <end position="57"/>
    </location>
</feature>
<accession>A0A8J4ATR3</accession>
<name>A0A8J4ATR3_9CHLO</name>
<feature type="compositionally biased region" description="Low complexity" evidence="1">
    <location>
        <begin position="91"/>
        <end position="100"/>
    </location>
</feature>
<feature type="compositionally biased region" description="Polar residues" evidence="1">
    <location>
        <begin position="76"/>
        <end position="90"/>
    </location>
</feature>
<evidence type="ECO:0000313" key="2">
    <source>
        <dbReference type="EMBL" id="GIL47730.1"/>
    </source>
</evidence>
<gene>
    <name evidence="2" type="ORF">Vafri_3905</name>
</gene>
<feature type="compositionally biased region" description="Basic and acidic residues" evidence="1">
    <location>
        <begin position="48"/>
        <end position="57"/>
    </location>
</feature>
<proteinExistence type="predicted"/>
<dbReference type="AlphaFoldDB" id="A0A8J4ATR3"/>
<feature type="region of interest" description="Disordered" evidence="1">
    <location>
        <begin position="70"/>
        <end position="101"/>
    </location>
</feature>
<sequence>MDLLAAGYGSDSENDNEIAHEEVVPKPAAVIASRRQVPEDSDDDTAESSDKSIDSAELRAAEAAARLKDFGEVATSGRSSQQQLVQEGSRQQQQKQQAAKSLLPSALDVLDQVEGPPTFLDPEAIRPLATSELHGLSDEQAALLAGPSSHGIGGRGGGRQQPGKDFDISRLAPPLKGQAKQSADKRDAPPGAVIEGKAKRYKLEEGLETTQQYTAAQIAMMGGNVDDRATRASGPSKPMEVSEFLNKGVGAALLPRSNQDRKDKEKQKRMRGQSTHSHWKSEAEMVLRQQFDS</sequence>
<dbReference type="PANTHER" id="PTHR35321">
    <property type="entry name" value="OS02G0753200 PROTEIN"/>
    <property type="match status" value="1"/>
</dbReference>
<dbReference type="PANTHER" id="PTHR35321:SF1">
    <property type="entry name" value="OS02G0753200 PROTEIN"/>
    <property type="match status" value="1"/>
</dbReference>
<feature type="compositionally biased region" description="Gly residues" evidence="1">
    <location>
        <begin position="151"/>
        <end position="160"/>
    </location>
</feature>
<evidence type="ECO:0000313" key="3">
    <source>
        <dbReference type="Proteomes" id="UP000747399"/>
    </source>
</evidence>
<protein>
    <submittedName>
        <fullName evidence="2">Uncharacterized protein</fullName>
    </submittedName>
</protein>
<dbReference type="InterPro" id="IPR040306">
    <property type="entry name" value="Os02g0753200-like"/>
</dbReference>
<feature type="region of interest" description="Disordered" evidence="1">
    <location>
        <begin position="248"/>
        <end position="293"/>
    </location>
</feature>
<comment type="caution">
    <text evidence="2">The sequence shown here is derived from an EMBL/GenBank/DDBJ whole genome shotgun (WGS) entry which is preliminary data.</text>
</comment>
<organism evidence="2 3">
    <name type="scientific">Volvox africanus</name>
    <dbReference type="NCBI Taxonomy" id="51714"/>
    <lineage>
        <taxon>Eukaryota</taxon>
        <taxon>Viridiplantae</taxon>
        <taxon>Chlorophyta</taxon>
        <taxon>core chlorophytes</taxon>
        <taxon>Chlorophyceae</taxon>
        <taxon>CS clade</taxon>
        <taxon>Chlamydomonadales</taxon>
        <taxon>Volvocaceae</taxon>
        <taxon>Volvox</taxon>
    </lineage>
</organism>
<keyword evidence="3" id="KW-1185">Reference proteome</keyword>
<feature type="region of interest" description="Disordered" evidence="1">
    <location>
        <begin position="113"/>
        <end position="203"/>
    </location>
</feature>